<dbReference type="InterPro" id="IPR044156">
    <property type="entry name" value="Galectin-like"/>
</dbReference>
<dbReference type="Gene3D" id="2.60.120.200">
    <property type="match status" value="1"/>
</dbReference>
<proteinExistence type="predicted"/>
<feature type="compositionally biased region" description="Low complexity" evidence="3">
    <location>
        <begin position="66"/>
        <end position="78"/>
    </location>
</feature>
<dbReference type="GO" id="GO:0005634">
    <property type="term" value="C:nucleus"/>
    <property type="evidence" value="ECO:0007669"/>
    <property type="project" value="TreeGrafter"/>
</dbReference>
<reference evidence="5" key="2">
    <citation type="submission" date="2025-08" db="UniProtKB">
        <authorList>
            <consortium name="Ensembl"/>
        </authorList>
    </citation>
    <scope>IDENTIFICATION</scope>
</reference>
<feature type="compositionally biased region" description="Pro residues" evidence="3">
    <location>
        <begin position="201"/>
        <end position="211"/>
    </location>
</feature>
<dbReference type="GO" id="GO:2001237">
    <property type="term" value="P:negative regulation of extrinsic apoptotic signaling pathway"/>
    <property type="evidence" value="ECO:0007669"/>
    <property type="project" value="TreeGrafter"/>
</dbReference>
<evidence type="ECO:0000313" key="6">
    <source>
        <dbReference type="Proteomes" id="UP000694558"/>
    </source>
</evidence>
<dbReference type="GO" id="GO:0001772">
    <property type="term" value="C:immunological synapse"/>
    <property type="evidence" value="ECO:0007669"/>
    <property type="project" value="TreeGrafter"/>
</dbReference>
<dbReference type="GO" id="GO:0090280">
    <property type="term" value="P:positive regulation of calcium ion import"/>
    <property type="evidence" value="ECO:0007669"/>
    <property type="project" value="TreeGrafter"/>
</dbReference>
<reference evidence="5" key="1">
    <citation type="submission" date="2023-05" db="EMBL/GenBank/DDBJ databases">
        <title>High-quality long-read genome of Scophthalmus maximus.</title>
        <authorList>
            <person name="Lien S."/>
            <person name="Martinez P."/>
        </authorList>
    </citation>
    <scope>NUCLEOTIDE SEQUENCE [LARGE SCALE GENOMIC DNA]</scope>
</reference>
<dbReference type="GO" id="GO:0048245">
    <property type="term" value="P:eosinophil chemotaxis"/>
    <property type="evidence" value="ECO:0007669"/>
    <property type="project" value="TreeGrafter"/>
</dbReference>
<dbReference type="AlphaFoldDB" id="A0A8D3AGJ4"/>
<feature type="compositionally biased region" description="Gly residues" evidence="3">
    <location>
        <begin position="216"/>
        <end position="230"/>
    </location>
</feature>
<feature type="region of interest" description="Disordered" evidence="3">
    <location>
        <begin position="56"/>
        <end position="290"/>
    </location>
</feature>
<dbReference type="GO" id="GO:0002548">
    <property type="term" value="P:monocyte chemotaxis"/>
    <property type="evidence" value="ECO:0007669"/>
    <property type="project" value="TreeGrafter"/>
</dbReference>
<sequence length="443" mass="44609">MNVCVLFFLLADHGGFLGEFFYLVVFNLVAGVDLQMERESLSLFLSLQLTDALGDDTPSQAKKSGNTNPSAPASNHPAPANPGWPGSAPGAPTQPSAPSGYAGGGSSGPGAPGQFPFPSGPGAPGQYPGPPSAPGGFPPGHGVPGQYPPAPGAPGQFPSSPGAPGQFPGQFPGQYPPEGAPGQLPGGPVPYPTGPFASGPGAPPGPYPNVPYPGCQPGGGNGMYGPGGPGGFPPPAGPGGFPPPAGPGGFPPTAGPGSFPAFPTGGFPPIPAGSWGPHAGGGFPPAPGPYGPGPGPMGPYGGPAAPGGMLMVPHDLPLHAGMMPQLLITIVGEPVPGADRFQVDFFRGQDVVFHFNPRFPEQTIVRNSNLGGCWGPEERDGGFPFVQGRRFELKILVEEDMFKVAVDGTHLLEYEHRVGGLEEVTLVRVVGDVILHSAAPSMI</sequence>
<name>A0A8D3AGJ4_SCOMX</name>
<dbReference type="CDD" id="cd00070">
    <property type="entry name" value="GLECT"/>
    <property type="match status" value="1"/>
</dbReference>
<dbReference type="PROSITE" id="PS51304">
    <property type="entry name" value="GALECTIN"/>
    <property type="match status" value="1"/>
</dbReference>
<organism evidence="5 6">
    <name type="scientific">Scophthalmus maximus</name>
    <name type="common">Turbot</name>
    <name type="synonym">Psetta maxima</name>
    <dbReference type="NCBI Taxonomy" id="52904"/>
    <lineage>
        <taxon>Eukaryota</taxon>
        <taxon>Metazoa</taxon>
        <taxon>Chordata</taxon>
        <taxon>Craniata</taxon>
        <taxon>Vertebrata</taxon>
        <taxon>Euteleostomi</taxon>
        <taxon>Actinopterygii</taxon>
        <taxon>Neopterygii</taxon>
        <taxon>Teleostei</taxon>
        <taxon>Neoteleostei</taxon>
        <taxon>Acanthomorphata</taxon>
        <taxon>Carangaria</taxon>
        <taxon>Pleuronectiformes</taxon>
        <taxon>Pleuronectoidei</taxon>
        <taxon>Scophthalmidae</taxon>
        <taxon>Scophthalmus</taxon>
    </lineage>
</organism>
<evidence type="ECO:0000313" key="5">
    <source>
        <dbReference type="Ensembl" id="ENSSMAP00000017918.2"/>
    </source>
</evidence>
<accession>A0A8D3AGJ4</accession>
<dbReference type="Proteomes" id="UP000694558">
    <property type="component" value="Chromosome 17"/>
</dbReference>
<dbReference type="InterPro" id="IPR001079">
    <property type="entry name" value="Galectin_CRD"/>
</dbReference>
<feature type="compositionally biased region" description="Pro residues" evidence="3">
    <location>
        <begin position="127"/>
        <end position="137"/>
    </location>
</feature>
<dbReference type="SMART" id="SM00276">
    <property type="entry name" value="GLECT"/>
    <property type="match status" value="1"/>
</dbReference>
<evidence type="ECO:0000259" key="4">
    <source>
        <dbReference type="PROSITE" id="PS51304"/>
    </source>
</evidence>
<dbReference type="GO" id="GO:0045806">
    <property type="term" value="P:negative regulation of endocytosis"/>
    <property type="evidence" value="ECO:0007669"/>
    <property type="project" value="TreeGrafter"/>
</dbReference>
<evidence type="ECO:0000256" key="3">
    <source>
        <dbReference type="SAM" id="MobiDB-lite"/>
    </source>
</evidence>
<evidence type="ECO:0000256" key="2">
    <source>
        <dbReference type="RuleBase" id="RU102079"/>
    </source>
</evidence>
<dbReference type="GO" id="GO:0050918">
    <property type="term" value="P:positive chemotaxis"/>
    <property type="evidence" value="ECO:0007669"/>
    <property type="project" value="TreeGrafter"/>
</dbReference>
<dbReference type="GO" id="GO:0030593">
    <property type="term" value="P:neutrophil chemotaxis"/>
    <property type="evidence" value="ECO:0007669"/>
    <property type="project" value="TreeGrafter"/>
</dbReference>
<protein>
    <recommendedName>
        <fullName evidence="2">Galectin</fullName>
    </recommendedName>
</protein>
<keyword evidence="1 2" id="KW-0430">Lectin</keyword>
<dbReference type="FunFam" id="2.60.120.200:FF:000023">
    <property type="entry name" value="Galectin"/>
    <property type="match status" value="1"/>
</dbReference>
<dbReference type="GO" id="GO:0005737">
    <property type="term" value="C:cytoplasm"/>
    <property type="evidence" value="ECO:0007669"/>
    <property type="project" value="TreeGrafter"/>
</dbReference>
<dbReference type="GO" id="GO:0019863">
    <property type="term" value="F:IgE binding"/>
    <property type="evidence" value="ECO:0007669"/>
    <property type="project" value="TreeGrafter"/>
</dbReference>
<dbReference type="SMART" id="SM00908">
    <property type="entry name" value="Gal-bind_lectin"/>
    <property type="match status" value="1"/>
</dbReference>
<dbReference type="GO" id="GO:0043236">
    <property type="term" value="F:laminin binding"/>
    <property type="evidence" value="ECO:0007669"/>
    <property type="project" value="TreeGrafter"/>
</dbReference>
<dbReference type="GO" id="GO:0048030">
    <property type="term" value="F:disaccharide binding"/>
    <property type="evidence" value="ECO:0007669"/>
    <property type="project" value="TreeGrafter"/>
</dbReference>
<dbReference type="Ensembl" id="ENSSMAT00000018134.2">
    <property type="protein sequence ID" value="ENSSMAP00000017918.2"/>
    <property type="gene ID" value="ENSSMAG00000010983.2"/>
</dbReference>
<dbReference type="PANTHER" id="PTHR11346">
    <property type="entry name" value="GALECTIN"/>
    <property type="match status" value="1"/>
</dbReference>
<dbReference type="GeneTree" id="ENSGT00940000157224"/>
<feature type="domain" description="Galectin" evidence="4">
    <location>
        <begin position="314"/>
        <end position="441"/>
    </location>
</feature>
<feature type="compositionally biased region" description="Low complexity" evidence="3">
    <location>
        <begin position="153"/>
        <end position="173"/>
    </location>
</feature>
<feature type="compositionally biased region" description="Pro residues" evidence="3">
    <location>
        <begin position="231"/>
        <end position="254"/>
    </location>
</feature>
<dbReference type="GO" id="GO:0005615">
    <property type="term" value="C:extracellular space"/>
    <property type="evidence" value="ECO:0007669"/>
    <property type="project" value="TreeGrafter"/>
</dbReference>
<dbReference type="InterPro" id="IPR013320">
    <property type="entry name" value="ConA-like_dom_sf"/>
</dbReference>
<dbReference type="Pfam" id="PF00337">
    <property type="entry name" value="Gal-bind_lectin"/>
    <property type="match status" value="1"/>
</dbReference>
<evidence type="ECO:0000256" key="1">
    <source>
        <dbReference type="ARBA" id="ARBA00022734"/>
    </source>
</evidence>
<feature type="compositionally biased region" description="Gly residues" evidence="3">
    <location>
        <begin position="101"/>
        <end position="111"/>
    </location>
</feature>
<dbReference type="PANTHER" id="PTHR11346:SF179">
    <property type="entry name" value="GALECTIN"/>
    <property type="match status" value="1"/>
</dbReference>
<gene>
    <name evidence="5" type="primary">lgals3a</name>
</gene>
<dbReference type="SUPFAM" id="SSF49899">
    <property type="entry name" value="Concanavalin A-like lectins/glucanases"/>
    <property type="match status" value="1"/>
</dbReference>
<dbReference type="GO" id="GO:0048246">
    <property type="term" value="P:macrophage chemotaxis"/>
    <property type="evidence" value="ECO:0007669"/>
    <property type="project" value="TreeGrafter"/>
</dbReference>